<dbReference type="STRING" id="1168035.SAMN05444280_11624"/>
<organism evidence="3 4">
    <name type="scientific">Tangfeifania diversioriginum</name>
    <dbReference type="NCBI Taxonomy" id="1168035"/>
    <lineage>
        <taxon>Bacteria</taxon>
        <taxon>Pseudomonadati</taxon>
        <taxon>Bacteroidota</taxon>
        <taxon>Bacteroidia</taxon>
        <taxon>Marinilabiliales</taxon>
        <taxon>Prolixibacteraceae</taxon>
        <taxon>Tangfeifania</taxon>
    </lineage>
</organism>
<protein>
    <recommendedName>
        <fullName evidence="5">DNA repair protein</fullName>
    </recommendedName>
</protein>
<name>A0A1M6IB51_9BACT</name>
<dbReference type="Proteomes" id="UP000184050">
    <property type="component" value="Unassembled WGS sequence"/>
</dbReference>
<evidence type="ECO:0000259" key="1">
    <source>
        <dbReference type="Pfam" id="PF17262"/>
    </source>
</evidence>
<keyword evidence="4" id="KW-1185">Reference proteome</keyword>
<gene>
    <name evidence="3" type="ORF">SAMN05444280_11624</name>
</gene>
<dbReference type="OrthoDB" id="656505at2"/>
<feature type="domain" description="Cas6b N-terminal" evidence="2">
    <location>
        <begin position="2"/>
        <end position="104"/>
    </location>
</feature>
<dbReference type="Pfam" id="PF17955">
    <property type="entry name" value="Cas6b_N"/>
    <property type="match status" value="1"/>
</dbReference>
<dbReference type="AlphaFoldDB" id="A0A1M6IB51"/>
<evidence type="ECO:0000313" key="4">
    <source>
        <dbReference type="Proteomes" id="UP000184050"/>
    </source>
</evidence>
<sequence length="219" mass="25191">MQLTQTIIRFPEISLTTRDAHKLRGYFGDLFREHSPLLHNHFEDGRLRYAYPLIQYKVVDNMPALIGFSEGAHLLTELFLKIKEIRIGAETYPVFSKNISQKNHELSVNKGLYNFTFKTLWMGLNQKNFQHYLELPEPEKKGFLDKTVQNNILSFYKGVGFRVEDRILVNGAFTEKQTLFKDKKMIAFAGRFSCNAFLPGYAGIGKAVSRGFGTVMQIP</sequence>
<evidence type="ECO:0000259" key="2">
    <source>
        <dbReference type="Pfam" id="PF17955"/>
    </source>
</evidence>
<accession>A0A1M6IB51</accession>
<proteinExistence type="predicted"/>
<dbReference type="RefSeq" id="WP_073169420.1">
    <property type="nucleotide sequence ID" value="NZ_FQZE01000016.1"/>
</dbReference>
<dbReference type="Pfam" id="PF17262">
    <property type="entry name" value="Cas6b_C"/>
    <property type="match status" value="1"/>
</dbReference>
<dbReference type="InterPro" id="IPR020209">
    <property type="entry name" value="Cas6b_C"/>
</dbReference>
<evidence type="ECO:0008006" key="5">
    <source>
        <dbReference type="Google" id="ProtNLM"/>
    </source>
</evidence>
<reference evidence="3 4" key="1">
    <citation type="submission" date="2016-11" db="EMBL/GenBank/DDBJ databases">
        <authorList>
            <person name="Jaros S."/>
            <person name="Januszkiewicz K."/>
            <person name="Wedrychowicz H."/>
        </authorList>
    </citation>
    <scope>NUCLEOTIDE SEQUENCE [LARGE SCALE GENOMIC DNA]</scope>
    <source>
        <strain evidence="3 4">DSM 27063</strain>
    </source>
</reference>
<evidence type="ECO:0000313" key="3">
    <source>
        <dbReference type="EMBL" id="SHJ31613.1"/>
    </source>
</evidence>
<dbReference type="EMBL" id="FQZE01000016">
    <property type="protein sequence ID" value="SHJ31613.1"/>
    <property type="molecule type" value="Genomic_DNA"/>
</dbReference>
<dbReference type="InterPro" id="IPR041528">
    <property type="entry name" value="Cas6b_N"/>
</dbReference>
<feature type="domain" description="Cas6b C-terminal" evidence="1">
    <location>
        <begin position="110"/>
        <end position="217"/>
    </location>
</feature>